<dbReference type="EMBL" id="MNBE01000128">
    <property type="protein sequence ID" value="OKP13491.1"/>
    <property type="molecule type" value="Genomic_DNA"/>
</dbReference>
<dbReference type="InterPro" id="IPR045851">
    <property type="entry name" value="AMP-bd_C_sf"/>
</dbReference>
<dbReference type="Proteomes" id="UP000186955">
    <property type="component" value="Unassembled WGS sequence"/>
</dbReference>
<gene>
    <name evidence="3" type="ORF">PENSUB_682</name>
</gene>
<protein>
    <recommendedName>
        <fullName evidence="5">Carrier domain-containing protein</fullName>
    </recommendedName>
</protein>
<dbReference type="SUPFAM" id="SSF56801">
    <property type="entry name" value="Acetyl-CoA synthetase-like"/>
    <property type="match status" value="1"/>
</dbReference>
<dbReference type="PANTHER" id="PTHR44845:SF4">
    <property type="entry name" value="NONRIBOSOMAL PEPTIDE SYNTHASE INPA"/>
    <property type="match status" value="1"/>
</dbReference>
<keyword evidence="2" id="KW-0597">Phosphoprotein</keyword>
<accession>A0A1Q5UM00</accession>
<evidence type="ECO:0008006" key="5">
    <source>
        <dbReference type="Google" id="ProtNLM"/>
    </source>
</evidence>
<dbReference type="STRING" id="1316194.A0A1Q5UM00"/>
<evidence type="ECO:0000256" key="2">
    <source>
        <dbReference type="ARBA" id="ARBA00022553"/>
    </source>
</evidence>
<dbReference type="PANTHER" id="PTHR44845">
    <property type="entry name" value="CARRIER DOMAIN-CONTAINING PROTEIN"/>
    <property type="match status" value="1"/>
</dbReference>
<name>A0A1Q5UM00_9EURO</name>
<organism evidence="3 4">
    <name type="scientific">Penicillium subrubescens</name>
    <dbReference type="NCBI Taxonomy" id="1316194"/>
    <lineage>
        <taxon>Eukaryota</taxon>
        <taxon>Fungi</taxon>
        <taxon>Dikarya</taxon>
        <taxon>Ascomycota</taxon>
        <taxon>Pezizomycotina</taxon>
        <taxon>Eurotiomycetes</taxon>
        <taxon>Eurotiomycetidae</taxon>
        <taxon>Eurotiales</taxon>
        <taxon>Aspergillaceae</taxon>
        <taxon>Penicillium</taxon>
    </lineage>
</organism>
<keyword evidence="4" id="KW-1185">Reference proteome</keyword>
<keyword evidence="1" id="KW-0596">Phosphopantetheine</keyword>
<evidence type="ECO:0000313" key="3">
    <source>
        <dbReference type="EMBL" id="OKP13491.1"/>
    </source>
</evidence>
<reference evidence="3 4" key="1">
    <citation type="submission" date="2016-10" db="EMBL/GenBank/DDBJ databases">
        <title>Genome sequence of the ascomycete fungus Penicillium subrubescens.</title>
        <authorList>
            <person name="De Vries R.P."/>
            <person name="Peng M."/>
            <person name="Dilokpimol A."/>
            <person name="Hilden K."/>
            <person name="Makela M.R."/>
            <person name="Grigoriev I."/>
            <person name="Riley R."/>
            <person name="Granchi Z."/>
        </authorList>
    </citation>
    <scope>NUCLEOTIDE SEQUENCE [LARGE SCALE GENOMIC DNA]</scope>
    <source>
        <strain evidence="3 4">CBS 132785</strain>
    </source>
</reference>
<dbReference type="Gene3D" id="3.30.300.30">
    <property type="match status" value="1"/>
</dbReference>
<evidence type="ECO:0000313" key="4">
    <source>
        <dbReference type="Proteomes" id="UP000186955"/>
    </source>
</evidence>
<comment type="caution">
    <text evidence="3">The sequence shown here is derived from an EMBL/GenBank/DDBJ whole genome shotgun (WGS) entry which is preliminary data.</text>
</comment>
<proteinExistence type="predicted"/>
<sequence>MHSLLSEILPSYMIPSVFIPVDKLPLTTSRKLDRQRLRSDLSQMSQKSLQPIRRGGAAATEFPVIPVTKPAAIEISCMVAELLAIRDEVYANSFRGKDFPLETVGLSSIQLASLTTLLRKRYDKKIKIGELQRQALTLCDVADLVLKRKKEHIDEVKHEI</sequence>
<evidence type="ECO:0000256" key="1">
    <source>
        <dbReference type="ARBA" id="ARBA00022450"/>
    </source>
</evidence>
<dbReference type="AlphaFoldDB" id="A0A1Q5UM00"/>